<gene>
    <name evidence="2" type="ORF">J2Z44_001219</name>
</gene>
<evidence type="ECO:0000313" key="3">
    <source>
        <dbReference type="Proteomes" id="UP001519308"/>
    </source>
</evidence>
<dbReference type="Pfam" id="PF01261">
    <property type="entry name" value="AP_endonuc_2"/>
    <property type="match status" value="1"/>
</dbReference>
<name>A0ABS4K0Z5_9CLOT</name>
<dbReference type="InterPro" id="IPR013022">
    <property type="entry name" value="Xyl_isomerase-like_TIM-brl"/>
</dbReference>
<reference evidence="2 3" key="1">
    <citation type="submission" date="2021-03" db="EMBL/GenBank/DDBJ databases">
        <title>Genomic Encyclopedia of Type Strains, Phase IV (KMG-IV): sequencing the most valuable type-strain genomes for metagenomic binning, comparative biology and taxonomic classification.</title>
        <authorList>
            <person name="Goeker M."/>
        </authorList>
    </citation>
    <scope>NUCLEOTIDE SEQUENCE [LARGE SCALE GENOMIC DNA]</scope>
    <source>
        <strain evidence="2 3">DSM 28650</strain>
    </source>
</reference>
<dbReference type="RefSeq" id="WP_021282478.1">
    <property type="nucleotide sequence ID" value="NZ_JAGGLL010000007.1"/>
</dbReference>
<dbReference type="InterPro" id="IPR050312">
    <property type="entry name" value="IolE/XylAMocC-like"/>
</dbReference>
<dbReference type="PANTHER" id="PTHR12110">
    <property type="entry name" value="HYDROXYPYRUVATE ISOMERASE"/>
    <property type="match status" value="1"/>
</dbReference>
<sequence>MKIYISQLDEFSKLEHIVKEFNVGLEIVTFANAMVLDSKEQYTSELRGYINKVSNVSFHGPFSDLVPGTNDPEIRRVVNKRFTQAFNIAREFNSQRIIYHSGCIPHTYWEKQWVENSKAFWKGFAKDKLDLMEIHIENVFDEDYPLIADIIDEVNHPNFSACLDIGHVNTCSTKSIEHWIKGLNNRIGHVHLHNNEGVLDNHQGLNKGNINMIKTLELLKGYCPEATWALEVFDIKELQESLQFLKSNCFF</sequence>
<organism evidence="2 3">
    <name type="scientific">Clostridium punense</name>
    <dbReference type="NCBI Taxonomy" id="1054297"/>
    <lineage>
        <taxon>Bacteria</taxon>
        <taxon>Bacillati</taxon>
        <taxon>Bacillota</taxon>
        <taxon>Clostridia</taxon>
        <taxon>Eubacteriales</taxon>
        <taxon>Clostridiaceae</taxon>
        <taxon>Clostridium</taxon>
    </lineage>
</organism>
<dbReference type="Proteomes" id="UP001519308">
    <property type="component" value="Unassembled WGS sequence"/>
</dbReference>
<dbReference type="PANTHER" id="PTHR12110:SF21">
    <property type="entry name" value="XYLOSE ISOMERASE-LIKE TIM BARREL DOMAIN-CONTAINING PROTEIN"/>
    <property type="match status" value="1"/>
</dbReference>
<keyword evidence="2" id="KW-0413">Isomerase</keyword>
<comment type="caution">
    <text evidence="2">The sequence shown here is derived from an EMBL/GenBank/DDBJ whole genome shotgun (WGS) entry which is preliminary data.</text>
</comment>
<dbReference type="GO" id="GO:0016853">
    <property type="term" value="F:isomerase activity"/>
    <property type="evidence" value="ECO:0007669"/>
    <property type="project" value="UniProtKB-KW"/>
</dbReference>
<proteinExistence type="predicted"/>
<feature type="domain" description="Xylose isomerase-like TIM barrel" evidence="1">
    <location>
        <begin position="37"/>
        <end position="247"/>
    </location>
</feature>
<dbReference type="InterPro" id="IPR036237">
    <property type="entry name" value="Xyl_isomerase-like_sf"/>
</dbReference>
<evidence type="ECO:0000313" key="2">
    <source>
        <dbReference type="EMBL" id="MBP2021423.1"/>
    </source>
</evidence>
<accession>A0ABS4K0Z5</accession>
<dbReference type="Gene3D" id="3.20.20.150">
    <property type="entry name" value="Divalent-metal-dependent TIM barrel enzymes"/>
    <property type="match status" value="1"/>
</dbReference>
<protein>
    <submittedName>
        <fullName evidence="2">Sugar phosphate isomerase/epimerase</fullName>
    </submittedName>
</protein>
<evidence type="ECO:0000259" key="1">
    <source>
        <dbReference type="Pfam" id="PF01261"/>
    </source>
</evidence>
<dbReference type="EMBL" id="JAGGLL010000007">
    <property type="protein sequence ID" value="MBP2021423.1"/>
    <property type="molecule type" value="Genomic_DNA"/>
</dbReference>
<dbReference type="SUPFAM" id="SSF51658">
    <property type="entry name" value="Xylose isomerase-like"/>
    <property type="match status" value="1"/>
</dbReference>
<keyword evidence="3" id="KW-1185">Reference proteome</keyword>